<feature type="non-terminal residue" evidence="2">
    <location>
        <position position="56"/>
    </location>
</feature>
<dbReference type="EMBL" id="VWMU01000535">
    <property type="protein sequence ID" value="KAA3701451.1"/>
    <property type="molecule type" value="Genomic_DNA"/>
</dbReference>
<dbReference type="GO" id="GO:0016787">
    <property type="term" value="F:hydrolase activity"/>
    <property type="evidence" value="ECO:0007669"/>
    <property type="project" value="UniProtKB-KW"/>
</dbReference>
<comment type="caution">
    <text evidence="2">The sequence shown here is derived from an EMBL/GenBank/DDBJ whole genome shotgun (WGS) entry which is preliminary data.</text>
</comment>
<evidence type="ECO:0000256" key="1">
    <source>
        <dbReference type="SAM" id="SignalP"/>
    </source>
</evidence>
<sequence length="56" mass="6277">MKITKKIAVFAILAASFCWSMNAKPVLPAIFSDNMVLQQQTQIPIWGQAGKRKEVK</sequence>
<feature type="signal peptide" evidence="1">
    <location>
        <begin position="1"/>
        <end position="23"/>
    </location>
</feature>
<reference evidence="2" key="1">
    <citation type="journal article" date="2019" name="Nat. Med.">
        <title>A library of human gut bacterial isolates paired with longitudinal multiomics data enables mechanistic microbiome research.</title>
        <authorList>
            <person name="Poyet M."/>
            <person name="Groussin M."/>
            <person name="Gibbons S.M."/>
            <person name="Avila-Pacheco J."/>
            <person name="Jiang X."/>
            <person name="Kearney S.M."/>
            <person name="Perrotta A.R."/>
            <person name="Berdy B."/>
            <person name="Zhao S."/>
            <person name="Lieberman T.D."/>
            <person name="Swanson P.K."/>
            <person name="Smith M."/>
            <person name="Roesemann S."/>
            <person name="Alexander J.E."/>
            <person name="Rich S.A."/>
            <person name="Livny J."/>
            <person name="Vlamakis H."/>
            <person name="Clish C."/>
            <person name="Bullock K."/>
            <person name="Deik A."/>
            <person name="Scott J."/>
            <person name="Pierce K.A."/>
            <person name="Xavier R.J."/>
            <person name="Alm E.J."/>
        </authorList>
    </citation>
    <scope>NUCLEOTIDE SEQUENCE</scope>
    <source>
        <strain evidence="2">BIOML-A21</strain>
    </source>
</reference>
<organism evidence="2">
    <name type="scientific">Bacteroides salyersiae</name>
    <dbReference type="NCBI Taxonomy" id="291644"/>
    <lineage>
        <taxon>Bacteria</taxon>
        <taxon>Pseudomonadati</taxon>
        <taxon>Bacteroidota</taxon>
        <taxon>Bacteroidia</taxon>
        <taxon>Bacteroidales</taxon>
        <taxon>Bacteroidaceae</taxon>
        <taxon>Bacteroides</taxon>
    </lineage>
</organism>
<accession>A0A641MBR8</accession>
<protein>
    <submittedName>
        <fullName evidence="2">Glycoside hydrolase family 88 protein</fullName>
    </submittedName>
</protein>
<evidence type="ECO:0000313" key="2">
    <source>
        <dbReference type="EMBL" id="KAA3701451.1"/>
    </source>
</evidence>
<dbReference type="AlphaFoldDB" id="A0A641MBR8"/>
<keyword evidence="2" id="KW-0378">Hydrolase</keyword>
<feature type="chain" id="PRO_5024888008" evidence="1">
    <location>
        <begin position="24"/>
        <end position="56"/>
    </location>
</feature>
<gene>
    <name evidence="2" type="ORF">F3F94_21635</name>
</gene>
<name>A0A641MBR8_9BACE</name>
<proteinExistence type="predicted"/>
<keyword evidence="1" id="KW-0732">Signal</keyword>